<sequence length="409" mass="42138">MKKTFRRRDVLVGASLGLAATVLGGTTAQASSGAITLSPVSGPIGTTVTVTGTGFPKKAKGTVTLSSVSAAVTTSASGYLQATLTVPSGIAGTAYVSATVGAASAQAPFSVAASATVPPPNLAHPLRFGVATLSGYSSAGELNQVASLVGEGPSIVHAYCDWTTTAVPTEGLAYVASRGATPLLTWEPWNASTGGTSQPAYALNAIYGGAYDSYIAAWANGLKAYGGPVLLRFAHEMNGNWYPWSEQVKGNAPGDYAKAFRHVRDVFSAIGVPNVQWVWCPNVPYAGSTDLAALYPGDAYADLVGLDGYNWGTTQSWGSTWVMPDALFGEGLSELAAIAPSKQALIAEVASAEQGGDKAAWNQALIQYLSANASIMGFAWFDLDKEVDWRIDSSSTSASAFASALALRP</sequence>
<keyword evidence="8" id="KW-1185">Reference proteome</keyword>
<dbReference type="Pfam" id="PF02156">
    <property type="entry name" value="Glyco_hydro_26"/>
    <property type="match status" value="1"/>
</dbReference>
<dbReference type="OrthoDB" id="9816550at2"/>
<comment type="similarity">
    <text evidence="1 4">Belongs to the glycosyl hydrolase 26 family.</text>
</comment>
<accession>A0A0B2APP7</accession>
<gene>
    <name evidence="7" type="ORF">LK10_07890</name>
</gene>
<dbReference type="Gene3D" id="2.60.40.10">
    <property type="entry name" value="Immunoglobulins"/>
    <property type="match status" value="1"/>
</dbReference>
<dbReference type="RefSeq" id="WP_043121991.1">
    <property type="nucleotide sequence ID" value="NZ_JTDL01000089.1"/>
</dbReference>
<keyword evidence="5" id="KW-0732">Signal</keyword>
<evidence type="ECO:0000256" key="4">
    <source>
        <dbReference type="PROSITE-ProRule" id="PRU01100"/>
    </source>
</evidence>
<feature type="active site" description="Nucleophile" evidence="4">
    <location>
        <position position="348"/>
    </location>
</feature>
<evidence type="ECO:0000256" key="2">
    <source>
        <dbReference type="ARBA" id="ARBA00022801"/>
    </source>
</evidence>
<dbReference type="PROSITE" id="PS51764">
    <property type="entry name" value="GH26"/>
    <property type="match status" value="1"/>
</dbReference>
<evidence type="ECO:0000313" key="8">
    <source>
        <dbReference type="Proteomes" id="UP000030982"/>
    </source>
</evidence>
<dbReference type="InterPro" id="IPR014756">
    <property type="entry name" value="Ig_E-set"/>
</dbReference>
<dbReference type="InterPro" id="IPR006311">
    <property type="entry name" value="TAT_signal"/>
</dbReference>
<dbReference type="Gene3D" id="3.20.20.80">
    <property type="entry name" value="Glycosidases"/>
    <property type="match status" value="1"/>
</dbReference>
<evidence type="ECO:0000256" key="5">
    <source>
        <dbReference type="SAM" id="SignalP"/>
    </source>
</evidence>
<evidence type="ECO:0000259" key="6">
    <source>
        <dbReference type="PROSITE" id="PS51764"/>
    </source>
</evidence>
<dbReference type="InterPro" id="IPR000805">
    <property type="entry name" value="Glyco_hydro_26"/>
</dbReference>
<dbReference type="SUPFAM" id="SSF81296">
    <property type="entry name" value="E set domains"/>
    <property type="match status" value="1"/>
</dbReference>
<dbReference type="PROSITE" id="PS51318">
    <property type="entry name" value="TAT"/>
    <property type="match status" value="1"/>
</dbReference>
<feature type="domain" description="GH26" evidence="6">
    <location>
        <begin position="103"/>
        <end position="409"/>
    </location>
</feature>
<comment type="caution">
    <text evidence="7">The sequence shown here is derived from an EMBL/GenBank/DDBJ whole genome shotgun (WGS) entry which is preliminary data.</text>
</comment>
<dbReference type="EMBL" id="JTDL01000089">
    <property type="protein sequence ID" value="KHL03959.1"/>
    <property type="molecule type" value="Genomic_DNA"/>
</dbReference>
<organism evidence="7 8">
    <name type="scientific">Sinomonas humi</name>
    <dbReference type="NCBI Taxonomy" id="1338436"/>
    <lineage>
        <taxon>Bacteria</taxon>
        <taxon>Bacillati</taxon>
        <taxon>Actinomycetota</taxon>
        <taxon>Actinomycetes</taxon>
        <taxon>Micrococcales</taxon>
        <taxon>Micrococcaceae</taxon>
        <taxon>Sinomonas</taxon>
    </lineage>
</organism>
<feature type="chain" id="PRO_5002067146" description="GH26 domain-containing protein" evidence="5">
    <location>
        <begin position="31"/>
        <end position="409"/>
    </location>
</feature>
<dbReference type="Proteomes" id="UP000030982">
    <property type="component" value="Unassembled WGS sequence"/>
</dbReference>
<proteinExistence type="inferred from homology"/>
<evidence type="ECO:0000313" key="7">
    <source>
        <dbReference type="EMBL" id="KHL03959.1"/>
    </source>
</evidence>
<dbReference type="STRING" id="1338436.LK10_07890"/>
<feature type="signal peptide" evidence="5">
    <location>
        <begin position="1"/>
        <end position="30"/>
    </location>
</feature>
<keyword evidence="3 4" id="KW-0326">Glycosidase</keyword>
<dbReference type="AlphaFoldDB" id="A0A0B2APP7"/>
<dbReference type="InterPro" id="IPR002909">
    <property type="entry name" value="IPT_dom"/>
</dbReference>
<dbReference type="GO" id="GO:0006080">
    <property type="term" value="P:substituted mannan metabolic process"/>
    <property type="evidence" value="ECO:0007669"/>
    <property type="project" value="InterPro"/>
</dbReference>
<dbReference type="InterPro" id="IPR017853">
    <property type="entry name" value="GH"/>
</dbReference>
<dbReference type="Pfam" id="PF01833">
    <property type="entry name" value="TIG"/>
    <property type="match status" value="1"/>
</dbReference>
<keyword evidence="2 4" id="KW-0378">Hydrolase</keyword>
<dbReference type="InterPro" id="IPR013783">
    <property type="entry name" value="Ig-like_fold"/>
</dbReference>
<reference evidence="7 8" key="1">
    <citation type="submission" date="2014-09" db="EMBL/GenBank/DDBJ databases">
        <title>Genome sequence of Sinomonas sp. MUSC 117.</title>
        <authorList>
            <person name="Lee L.-H."/>
        </authorList>
    </citation>
    <scope>NUCLEOTIDE SEQUENCE [LARGE SCALE GENOMIC DNA]</scope>
    <source>
        <strain evidence="7 8">MUSC 117</strain>
    </source>
</reference>
<dbReference type="PANTHER" id="PTHR40079:SF4">
    <property type="entry name" value="GH26 DOMAIN-CONTAINING PROTEIN-RELATED"/>
    <property type="match status" value="1"/>
</dbReference>
<name>A0A0B2APP7_9MICC</name>
<dbReference type="PANTHER" id="PTHR40079">
    <property type="entry name" value="MANNAN ENDO-1,4-BETA-MANNOSIDASE E-RELATED"/>
    <property type="match status" value="1"/>
</dbReference>
<evidence type="ECO:0000256" key="3">
    <source>
        <dbReference type="ARBA" id="ARBA00023295"/>
    </source>
</evidence>
<dbReference type="GO" id="GO:0016985">
    <property type="term" value="F:mannan endo-1,4-beta-mannosidase activity"/>
    <property type="evidence" value="ECO:0007669"/>
    <property type="project" value="InterPro"/>
</dbReference>
<feature type="active site" description="Proton donor" evidence="4">
    <location>
        <position position="236"/>
    </location>
</feature>
<dbReference type="InterPro" id="IPR022790">
    <property type="entry name" value="GH26_dom"/>
</dbReference>
<dbReference type="SUPFAM" id="SSF51445">
    <property type="entry name" value="(Trans)glycosidases"/>
    <property type="match status" value="1"/>
</dbReference>
<evidence type="ECO:0000256" key="1">
    <source>
        <dbReference type="ARBA" id="ARBA00007754"/>
    </source>
</evidence>
<protein>
    <recommendedName>
        <fullName evidence="6">GH26 domain-containing protein</fullName>
    </recommendedName>
</protein>